<sequence length="207" mass="22713">MLVVEVLDACFQSKEPSISQVSSLSVICPSNVLSLTTVHVHKQYVALSFGNGVVLWDIKEDRYSQWLDAVTRTAVVLPTENFVVSFGSCGLSAWKTDTQDWRPRQDADPAVDLSKSSPETSQGILNPHTPFYTAGSLPLYQLCFTFDLYHNDWMSHAFVSQSTQPVAVSTAHSGDMHEVVDYEDNIMPSDSESGIPLNAPDASDVAL</sequence>
<proteinExistence type="predicted"/>
<protein>
    <submittedName>
        <fullName evidence="2">Uncharacterized protein</fullName>
    </submittedName>
</protein>
<accession>A0A4Y7SJD9</accession>
<dbReference type="Proteomes" id="UP000298030">
    <property type="component" value="Unassembled WGS sequence"/>
</dbReference>
<feature type="compositionally biased region" description="Polar residues" evidence="1">
    <location>
        <begin position="114"/>
        <end position="124"/>
    </location>
</feature>
<evidence type="ECO:0000313" key="2">
    <source>
        <dbReference type="EMBL" id="TEB21872.1"/>
    </source>
</evidence>
<reference evidence="2 3" key="1">
    <citation type="journal article" date="2019" name="Nat. Ecol. Evol.">
        <title>Megaphylogeny resolves global patterns of mushroom evolution.</title>
        <authorList>
            <person name="Varga T."/>
            <person name="Krizsan K."/>
            <person name="Foldi C."/>
            <person name="Dima B."/>
            <person name="Sanchez-Garcia M."/>
            <person name="Sanchez-Ramirez S."/>
            <person name="Szollosi G.J."/>
            <person name="Szarkandi J.G."/>
            <person name="Papp V."/>
            <person name="Albert L."/>
            <person name="Andreopoulos W."/>
            <person name="Angelini C."/>
            <person name="Antonin V."/>
            <person name="Barry K.W."/>
            <person name="Bougher N.L."/>
            <person name="Buchanan P."/>
            <person name="Buyck B."/>
            <person name="Bense V."/>
            <person name="Catcheside P."/>
            <person name="Chovatia M."/>
            <person name="Cooper J."/>
            <person name="Damon W."/>
            <person name="Desjardin D."/>
            <person name="Finy P."/>
            <person name="Geml J."/>
            <person name="Haridas S."/>
            <person name="Hughes K."/>
            <person name="Justo A."/>
            <person name="Karasinski D."/>
            <person name="Kautmanova I."/>
            <person name="Kiss B."/>
            <person name="Kocsube S."/>
            <person name="Kotiranta H."/>
            <person name="LaButti K.M."/>
            <person name="Lechner B.E."/>
            <person name="Liimatainen K."/>
            <person name="Lipzen A."/>
            <person name="Lukacs Z."/>
            <person name="Mihaltcheva S."/>
            <person name="Morgado L.N."/>
            <person name="Niskanen T."/>
            <person name="Noordeloos M.E."/>
            <person name="Ohm R.A."/>
            <person name="Ortiz-Santana B."/>
            <person name="Ovrebo C."/>
            <person name="Racz N."/>
            <person name="Riley R."/>
            <person name="Savchenko A."/>
            <person name="Shiryaev A."/>
            <person name="Soop K."/>
            <person name="Spirin V."/>
            <person name="Szebenyi C."/>
            <person name="Tomsovsky M."/>
            <person name="Tulloss R.E."/>
            <person name="Uehling J."/>
            <person name="Grigoriev I.V."/>
            <person name="Vagvolgyi C."/>
            <person name="Papp T."/>
            <person name="Martin F.M."/>
            <person name="Miettinen O."/>
            <person name="Hibbett D.S."/>
            <person name="Nagy L.G."/>
        </authorList>
    </citation>
    <scope>NUCLEOTIDE SEQUENCE [LARGE SCALE GENOMIC DNA]</scope>
    <source>
        <strain evidence="2 3">FP101781</strain>
    </source>
</reference>
<evidence type="ECO:0000256" key="1">
    <source>
        <dbReference type="SAM" id="MobiDB-lite"/>
    </source>
</evidence>
<dbReference type="AlphaFoldDB" id="A0A4Y7SJD9"/>
<keyword evidence="3" id="KW-1185">Reference proteome</keyword>
<feature type="region of interest" description="Disordered" evidence="1">
    <location>
        <begin position="186"/>
        <end position="207"/>
    </location>
</feature>
<comment type="caution">
    <text evidence="2">The sequence shown here is derived from an EMBL/GenBank/DDBJ whole genome shotgun (WGS) entry which is preliminary data.</text>
</comment>
<dbReference type="EMBL" id="QPFP01000100">
    <property type="protein sequence ID" value="TEB21872.1"/>
    <property type="molecule type" value="Genomic_DNA"/>
</dbReference>
<evidence type="ECO:0000313" key="3">
    <source>
        <dbReference type="Proteomes" id="UP000298030"/>
    </source>
</evidence>
<organism evidence="2 3">
    <name type="scientific">Coprinellus micaceus</name>
    <name type="common">Glistening ink-cap mushroom</name>
    <name type="synonym">Coprinus micaceus</name>
    <dbReference type="NCBI Taxonomy" id="71717"/>
    <lineage>
        <taxon>Eukaryota</taxon>
        <taxon>Fungi</taxon>
        <taxon>Dikarya</taxon>
        <taxon>Basidiomycota</taxon>
        <taxon>Agaricomycotina</taxon>
        <taxon>Agaricomycetes</taxon>
        <taxon>Agaricomycetidae</taxon>
        <taxon>Agaricales</taxon>
        <taxon>Agaricineae</taxon>
        <taxon>Psathyrellaceae</taxon>
        <taxon>Coprinellus</taxon>
    </lineage>
</organism>
<feature type="region of interest" description="Disordered" evidence="1">
    <location>
        <begin position="101"/>
        <end position="125"/>
    </location>
</feature>
<gene>
    <name evidence="2" type="ORF">FA13DRAFT_1799336</name>
</gene>
<name>A0A4Y7SJD9_COPMI</name>